<dbReference type="SUPFAM" id="SSF52540">
    <property type="entry name" value="P-loop containing nucleoside triphosphate hydrolases"/>
    <property type="match status" value="2"/>
</dbReference>
<evidence type="ECO:0000259" key="1">
    <source>
        <dbReference type="Pfam" id="PF00271"/>
    </source>
</evidence>
<dbReference type="InterPro" id="IPR027417">
    <property type="entry name" value="P-loop_NTPase"/>
</dbReference>
<evidence type="ECO:0000313" key="2">
    <source>
        <dbReference type="EMBL" id="AOY82261.1"/>
    </source>
</evidence>
<gene>
    <name evidence="2" type="ORF">BJP36_22495</name>
</gene>
<name>A0A1D9G3Y2_MOOP1</name>
<keyword evidence="2" id="KW-0347">Helicase</keyword>
<dbReference type="AlphaFoldDB" id="A0A1D9G3Y2"/>
<proteinExistence type="predicted"/>
<sequence length="1240" mass="141827">MTKIAEDLGRIFEVGFNIGILADIEQNKIKHNFGNLYCQDLQQLKFRNMLQRIVDKLISPLEREMAEKWSTFFLQKGFLSGLNFFRDYLKAIGWSKEHKRRHLEIVYYQCCFCDDNSIGTYCKGDDQWYKEVLSQFDQELGSQTRPSRNTVARVNNFNANNLNSYIREYSKKGEFLKADTLMLLSYRGREFRVLCVDLSVFSIKTDADIENLNYVDILRHGLIRDINYLKSKSVFSKLRLDTKNLDFKFAKELKSYFTAFKFRDKETSKLIQAGSYAHSFNQFLREIGIFSDQTSVVSNVVGYSDRGISAMSVNQTNREVLDTCHEIYKHDSSPKEIKDARHQVLKQIQRNAYRSFQDGKQFVDNLLAIQPDTITKVNHKEHIQGFVNSIAQVPPDLSKQLGLSVGLSTAMNLRDAHGELITKALVSDQTYLFLTGNPGIGKTTAIAKFLKGHVDEGFLFFYVSPRKQVNLDIIEKFKDSATGELCDNQLIAINTNANLISDNFGRYTVQYLWNECQDDFNIKDVDFFDSRTIQPSGRRSNKLKRLTDEEIQDRGKKSKGVLSSICEAIYCLVDEQTSNSIVATVSIQSLKATPRGNTLEHFEKIFRNAYNKGEGLVIPAKMQAISSRIKHLFIMIDEITGDDGGVEFLNGIHRILSNYKLINNGHGFNTKVIVADASIVDPGVIDQHLSDISSEPDKIYFRSVGNSANSGLGLPLSRQRFKFKGLEATVINANSYPASKLSITYKVLVESCRFSEEANLKQQDILGKSLQKTIFQDIQALMNRSDVEQILVYIQDKQRLAQLIDSIRKELGEFTKYQDYLEIHANISEYEKKQIQQYKNQVKVVFMTASGSRGLSFPKAKHILVEIPRFEIEHNLMEVIQVIYRGRGQYEDDGVVKTLDNQDKELIFYLAERSVYYDAEDDQQQQLFIKESVLSLLNILLLLKGSIMTRIQGYGQIGRDNFLIIPIGGKSISAVGNRFSAQIANLIRELKNEYKRKPWDDPLEEVSTKLKDLLNQAEFLVKNTAESNYISLVESFNNQFNQLVNHGLDKLLNLGAIETAYISGALLVVPIANGLQETYQINLVKLVRYITNELLETMGKMSASKSYPENLRSGLKDGIELLETLGNSAPKTQWFEQKSKGFDQYYALPLFTFIAGEALKKYFDSKPEEPEDARFRKIMSSYIRTFYPVDNVLPIGHEYQDFPFIVFNSYSLEQLRAKMFTDKYLLTSNELNVLNLILSR</sequence>
<protein>
    <submittedName>
        <fullName evidence="2">Helicase</fullName>
    </submittedName>
</protein>
<dbReference type="Pfam" id="PF00271">
    <property type="entry name" value="Helicase_C"/>
    <property type="match status" value="1"/>
</dbReference>
<reference evidence="3" key="1">
    <citation type="submission" date="2016-10" db="EMBL/GenBank/DDBJ databases">
        <title>Comparative genomics uncovers the prolific and rare metabolic potential of the cyanobacterial genus Moorea.</title>
        <authorList>
            <person name="Leao T."/>
            <person name="Castelao G."/>
            <person name="Korobeynikov A."/>
            <person name="Monroe E.A."/>
            <person name="Podell S."/>
            <person name="Glukhov E."/>
            <person name="Allen E."/>
            <person name="Gerwick W.H."/>
            <person name="Gerwick L."/>
        </authorList>
    </citation>
    <scope>NUCLEOTIDE SEQUENCE [LARGE SCALE GENOMIC DNA]</scope>
    <source>
        <strain evidence="3">JHB</strain>
    </source>
</reference>
<feature type="domain" description="Helicase C-terminal" evidence="1">
    <location>
        <begin position="776"/>
        <end position="885"/>
    </location>
</feature>
<dbReference type="Gene3D" id="3.40.50.300">
    <property type="entry name" value="P-loop containing nucleotide triphosphate hydrolases"/>
    <property type="match status" value="1"/>
</dbReference>
<keyword evidence="2" id="KW-0067">ATP-binding</keyword>
<keyword evidence="2" id="KW-0378">Hydrolase</keyword>
<evidence type="ECO:0000313" key="3">
    <source>
        <dbReference type="Proteomes" id="UP000176944"/>
    </source>
</evidence>
<accession>A0A1D9G3Y2</accession>
<dbReference type="InterPro" id="IPR001650">
    <property type="entry name" value="Helicase_C-like"/>
</dbReference>
<dbReference type="Proteomes" id="UP000176944">
    <property type="component" value="Chromosome"/>
</dbReference>
<organism evidence="2 3">
    <name type="scientific">Moorena producens (strain JHB)</name>
    <dbReference type="NCBI Taxonomy" id="1454205"/>
    <lineage>
        <taxon>Bacteria</taxon>
        <taxon>Bacillati</taxon>
        <taxon>Cyanobacteriota</taxon>
        <taxon>Cyanophyceae</taxon>
        <taxon>Coleofasciculales</taxon>
        <taxon>Coleofasciculaceae</taxon>
        <taxon>Moorena</taxon>
    </lineage>
</organism>
<dbReference type="EMBL" id="CP017708">
    <property type="protein sequence ID" value="AOY82261.1"/>
    <property type="molecule type" value="Genomic_DNA"/>
</dbReference>
<dbReference type="GO" id="GO:0004386">
    <property type="term" value="F:helicase activity"/>
    <property type="evidence" value="ECO:0007669"/>
    <property type="project" value="UniProtKB-KW"/>
</dbReference>
<keyword evidence="2" id="KW-0547">Nucleotide-binding</keyword>